<feature type="region of interest" description="Disordered" evidence="1">
    <location>
        <begin position="314"/>
        <end position="391"/>
    </location>
</feature>
<reference evidence="3" key="1">
    <citation type="journal article" date="2012" name="J. Bacteriol.">
        <title>Genome Sequence of Micromonospora lupini Lupac 08, Isolated from Root Nodules of Lupinus angustifolius.</title>
        <authorList>
            <person name="Alonso-Vega P."/>
            <person name="Normand P."/>
            <person name="Bacigalupe R."/>
            <person name="Pujic P."/>
            <person name="Lajus A."/>
            <person name="Vallenet D."/>
            <person name="Carro L."/>
            <person name="Coll P."/>
            <person name="Trujillo M.E."/>
        </authorList>
    </citation>
    <scope>NUCLEOTIDE SEQUENCE [LARGE SCALE GENOMIC DNA]</scope>
    <source>
        <strain evidence="3">Lupac 08</strain>
    </source>
</reference>
<dbReference type="EMBL" id="CAIE01000007">
    <property type="protein sequence ID" value="CCH15643.1"/>
    <property type="molecule type" value="Genomic_DNA"/>
</dbReference>
<dbReference type="Gene3D" id="1.20.1260.20">
    <property type="entry name" value="PPE superfamily"/>
    <property type="match status" value="1"/>
</dbReference>
<dbReference type="InterPro" id="IPR038332">
    <property type="entry name" value="PPE_sf"/>
</dbReference>
<dbReference type="Proteomes" id="UP000003448">
    <property type="component" value="Unassembled WGS sequence"/>
</dbReference>
<protein>
    <recommendedName>
        <fullName evidence="4">WXG100 family type VII secretion target</fullName>
    </recommendedName>
</protein>
<accession>I0KVP6</accession>
<dbReference type="RefSeq" id="WP_007454912.1">
    <property type="nucleotide sequence ID" value="NZ_HF570108.1"/>
</dbReference>
<comment type="caution">
    <text evidence="2">The sequence shown here is derived from an EMBL/GenBank/DDBJ whole genome shotgun (WGS) entry which is preliminary data.</text>
</comment>
<dbReference type="OrthoDB" id="5185161at2"/>
<evidence type="ECO:0000313" key="2">
    <source>
        <dbReference type="EMBL" id="CCH15643.1"/>
    </source>
</evidence>
<gene>
    <name evidence="2" type="ORF">MILUP08_40552</name>
</gene>
<feature type="compositionally biased region" description="Gly residues" evidence="1">
    <location>
        <begin position="360"/>
        <end position="380"/>
    </location>
</feature>
<evidence type="ECO:0008006" key="4">
    <source>
        <dbReference type="Google" id="ProtNLM"/>
    </source>
</evidence>
<organism evidence="2 3">
    <name type="scientific">Micromonospora lupini str. Lupac 08</name>
    <dbReference type="NCBI Taxonomy" id="1150864"/>
    <lineage>
        <taxon>Bacteria</taxon>
        <taxon>Bacillati</taxon>
        <taxon>Actinomycetota</taxon>
        <taxon>Actinomycetes</taxon>
        <taxon>Micromonosporales</taxon>
        <taxon>Micromonosporaceae</taxon>
        <taxon>Micromonospora</taxon>
    </lineage>
</organism>
<sequence>MSEYTQRYQDKSHRELYDAVMAGKPEQIEGIAAQWAALKGILDGLGRELSGDLEKLGNTWTGSAGQEFQRRLALIVDHSDALGEGMSGIKQGLTMMAGQLRTAHKQAENPEETDDNDQAVSGALKGAAFGLPGAVVGGIMGHQQDKEEQEKAHQRMVNVVAELAAGYDLSAYDRVVDPPHPHPDTPQTTNDDRPTPRSGPATTTPSAAPAATGLTAHTGGATVGTPDGVAPPPAGGGGFVPGQDGGSSVVVIGPEGSGSDLEGTTSLASADPVLGGAAGLAGLSGSTAVAASAAGGSSLLFGAPAGGVLRTSALAGSSSTPTTAARPTGGAAAAESRSASGVGRSIDGRRGEAGRAAAGGRQGLAGNGRGGNRPGVLGGHGRPEDDESDDRLTWLTEDEMVWRDAGDEAPPVLGTAG</sequence>
<proteinExistence type="predicted"/>
<dbReference type="AlphaFoldDB" id="I0KVP6"/>
<evidence type="ECO:0000256" key="1">
    <source>
        <dbReference type="SAM" id="MobiDB-lite"/>
    </source>
</evidence>
<feature type="compositionally biased region" description="Basic and acidic residues" evidence="1">
    <location>
        <begin position="174"/>
        <end position="183"/>
    </location>
</feature>
<feature type="region of interest" description="Disordered" evidence="1">
    <location>
        <begin position="173"/>
        <end position="247"/>
    </location>
</feature>
<feature type="compositionally biased region" description="Gly residues" evidence="1">
    <location>
        <begin position="235"/>
        <end position="245"/>
    </location>
</feature>
<evidence type="ECO:0000313" key="3">
    <source>
        <dbReference type="Proteomes" id="UP000003448"/>
    </source>
</evidence>
<feature type="compositionally biased region" description="Low complexity" evidence="1">
    <location>
        <begin position="314"/>
        <end position="345"/>
    </location>
</feature>
<feature type="compositionally biased region" description="Low complexity" evidence="1">
    <location>
        <begin position="196"/>
        <end position="228"/>
    </location>
</feature>
<name>I0KVP6_9ACTN</name>
<dbReference type="InterPro" id="IPR036689">
    <property type="entry name" value="ESAT-6-like_sf"/>
</dbReference>
<dbReference type="STRING" id="1150864.MILUP08_40552"/>
<dbReference type="SUPFAM" id="SSF140453">
    <property type="entry name" value="EsxAB dimer-like"/>
    <property type="match status" value="1"/>
</dbReference>
<keyword evidence="3" id="KW-1185">Reference proteome</keyword>
<dbReference type="eggNOG" id="COG4842">
    <property type="taxonomic scope" value="Bacteria"/>
</dbReference>